<dbReference type="EMBL" id="JAPDFW010000097">
    <property type="protein sequence ID" value="KAJ5070299.1"/>
    <property type="molecule type" value="Genomic_DNA"/>
</dbReference>
<dbReference type="PANTHER" id="PTHR22605">
    <property type="entry name" value="RZ-TYPE DOMAIN-CONTAINING PROTEIN"/>
    <property type="match status" value="1"/>
</dbReference>
<protein>
    <submittedName>
        <fullName evidence="1">Uncharacterized protein</fullName>
    </submittedName>
</protein>
<organism evidence="1 2">
    <name type="scientific">Anaeramoeba ignava</name>
    <name type="common">Anaerobic marine amoeba</name>
    <dbReference type="NCBI Taxonomy" id="1746090"/>
    <lineage>
        <taxon>Eukaryota</taxon>
        <taxon>Metamonada</taxon>
        <taxon>Anaeramoebidae</taxon>
        <taxon>Anaeramoeba</taxon>
    </lineage>
</organism>
<dbReference type="InterPro" id="IPR031248">
    <property type="entry name" value="RNF213"/>
</dbReference>
<accession>A0A9Q0R7R3</accession>
<dbReference type="PANTHER" id="PTHR22605:SF1">
    <property type="entry name" value="RZ-TYPE DOMAIN-CONTAINING PROTEIN"/>
    <property type="match status" value="1"/>
</dbReference>
<evidence type="ECO:0000313" key="1">
    <source>
        <dbReference type="EMBL" id="KAJ5070299.1"/>
    </source>
</evidence>
<name>A0A9Q0R7R3_ANAIG</name>
<sequence>MIIGKIQDNLVNYLRVREYDNLIAVNQILKENLLLVFISCYVQIPLFIVGKPGTSKTLSIEIILHRLRQGSDNLLIQKFKLSPLEYQEYLN</sequence>
<dbReference type="GO" id="GO:0004842">
    <property type="term" value="F:ubiquitin-protein transferase activity"/>
    <property type="evidence" value="ECO:0007669"/>
    <property type="project" value="InterPro"/>
</dbReference>
<reference evidence="1" key="1">
    <citation type="submission" date="2022-10" db="EMBL/GenBank/DDBJ databases">
        <title>Novel sulphate-reducing endosymbionts in the free-living metamonad Anaeramoeba.</title>
        <authorList>
            <person name="Jerlstrom-Hultqvist J."/>
            <person name="Cepicka I."/>
            <person name="Gallot-Lavallee L."/>
            <person name="Salas-Leiva D."/>
            <person name="Curtis B.A."/>
            <person name="Zahonova K."/>
            <person name="Pipaliya S."/>
            <person name="Dacks J."/>
            <person name="Roger A.J."/>
        </authorList>
    </citation>
    <scope>NUCLEOTIDE SEQUENCE</scope>
    <source>
        <strain evidence="1">BMAN</strain>
    </source>
</reference>
<dbReference type="OrthoDB" id="2406744at2759"/>
<dbReference type="AlphaFoldDB" id="A0A9Q0R7R3"/>
<proteinExistence type="predicted"/>
<comment type="caution">
    <text evidence="1">The sequence shown here is derived from an EMBL/GenBank/DDBJ whole genome shotgun (WGS) entry which is preliminary data.</text>
</comment>
<evidence type="ECO:0000313" key="2">
    <source>
        <dbReference type="Proteomes" id="UP001149090"/>
    </source>
</evidence>
<keyword evidence="2" id="KW-1185">Reference proteome</keyword>
<gene>
    <name evidence="1" type="ORF">M0811_11147</name>
</gene>
<dbReference type="Proteomes" id="UP001149090">
    <property type="component" value="Unassembled WGS sequence"/>
</dbReference>
<dbReference type="GO" id="GO:0016887">
    <property type="term" value="F:ATP hydrolysis activity"/>
    <property type="evidence" value="ECO:0007669"/>
    <property type="project" value="InterPro"/>
</dbReference>